<feature type="compositionally biased region" description="Basic and acidic residues" evidence="1">
    <location>
        <begin position="148"/>
        <end position="157"/>
    </location>
</feature>
<feature type="region of interest" description="Disordered" evidence="1">
    <location>
        <begin position="119"/>
        <end position="157"/>
    </location>
</feature>
<dbReference type="OMA" id="WEFALAR"/>
<organism evidence="2 3">
    <name type="scientific">Haloarcula hispanica</name>
    <dbReference type="NCBI Taxonomy" id="51589"/>
    <lineage>
        <taxon>Archaea</taxon>
        <taxon>Methanobacteriati</taxon>
        <taxon>Methanobacteriota</taxon>
        <taxon>Stenosarchaea group</taxon>
        <taxon>Halobacteria</taxon>
        <taxon>Halobacteriales</taxon>
        <taxon>Haloarculaceae</taxon>
        <taxon>Haloarcula</taxon>
    </lineage>
</organism>
<evidence type="ECO:0000313" key="3">
    <source>
        <dbReference type="Proteomes" id="UP000293535"/>
    </source>
</evidence>
<feature type="region of interest" description="Disordered" evidence="1">
    <location>
        <begin position="55"/>
        <end position="91"/>
    </location>
</feature>
<comment type="caution">
    <text evidence="2">The sequence shown here is derived from an EMBL/GenBank/DDBJ whole genome shotgun (WGS) entry which is preliminary data.</text>
</comment>
<sequence length="157" mass="17127">MRCPRCESDLSTYTLATADQTAIVCESCGFADISASHHNEASPPESWEFALARFNEHPDSNPGKPENTGRTPSVPIPERDEPTDRPEFSLEQAGVAVGVSLGSAANRFRQDAVDELNRVIDENEIEQSGKVTAKSNENDENSQDTETEADKNGDETE</sequence>
<gene>
    <name evidence="2" type="ORF">ELS20_00735</name>
</gene>
<dbReference type="GeneID" id="99240962"/>
<evidence type="ECO:0000256" key="1">
    <source>
        <dbReference type="SAM" id="MobiDB-lite"/>
    </source>
</evidence>
<dbReference type="AlphaFoldDB" id="A0A482TQW7"/>
<accession>A0A482TQW7</accession>
<feature type="compositionally biased region" description="Basic and acidic residues" evidence="1">
    <location>
        <begin position="77"/>
        <end position="88"/>
    </location>
</feature>
<name>A0A482TQW7_HALHI</name>
<feature type="compositionally biased region" description="Acidic residues" evidence="1">
    <location>
        <begin position="138"/>
        <end position="147"/>
    </location>
</feature>
<proteinExistence type="predicted"/>
<reference evidence="2 3" key="1">
    <citation type="submission" date="2018-12" db="EMBL/GenBank/DDBJ databases">
        <title>Draft genome sequence of Haloarcula hispinica strain 18.1, an halophilic archaeon isolated from Chott El Jerid of Southern Tunisia.</title>
        <authorList>
            <person name="Najjari A."/>
            <person name="Ben Dhia O."/>
            <person name="Ferjani R."/>
            <person name="Mahjoubi M."/>
            <person name="Sghaier H."/>
            <person name="Elshahed M."/>
            <person name="Ouzari H.I."/>
            <person name="Cherid A."/>
            <person name="Youssef N."/>
        </authorList>
    </citation>
    <scope>NUCLEOTIDE SEQUENCE [LARGE SCALE GENOMIC DNA]</scope>
    <source>
        <strain evidence="2 3">18.1</strain>
    </source>
</reference>
<evidence type="ECO:0000313" key="2">
    <source>
        <dbReference type="EMBL" id="RYJ15621.1"/>
    </source>
</evidence>
<dbReference type="RefSeq" id="WP_014030840.1">
    <property type="nucleotide sequence ID" value="NZ_BAABRG010000005.1"/>
</dbReference>
<protein>
    <submittedName>
        <fullName evidence="2">Uncharacterized protein</fullName>
    </submittedName>
</protein>
<dbReference type="EMBL" id="RZIG01000001">
    <property type="protein sequence ID" value="RYJ15621.1"/>
    <property type="molecule type" value="Genomic_DNA"/>
</dbReference>
<dbReference type="Proteomes" id="UP000293535">
    <property type="component" value="Unassembled WGS sequence"/>
</dbReference>